<dbReference type="EMBL" id="VOBR01000017">
    <property type="protein sequence ID" value="TWP49150.1"/>
    <property type="molecule type" value="Genomic_DNA"/>
</dbReference>
<dbReference type="OrthoDB" id="9805698at2"/>
<dbReference type="Pfam" id="PF01966">
    <property type="entry name" value="HD"/>
    <property type="match status" value="1"/>
</dbReference>
<keyword evidence="4" id="KW-1185">Reference proteome</keyword>
<dbReference type="AlphaFoldDB" id="A0A563EPB4"/>
<dbReference type="SUPFAM" id="SSF109604">
    <property type="entry name" value="HD-domain/PDEase-like"/>
    <property type="match status" value="1"/>
</dbReference>
<dbReference type="InterPro" id="IPR006674">
    <property type="entry name" value="HD_domain"/>
</dbReference>
<dbReference type="RefSeq" id="WP_146355424.1">
    <property type="nucleotide sequence ID" value="NZ_VOBR01000017.1"/>
</dbReference>
<protein>
    <submittedName>
        <fullName evidence="3">AAA family ATPase</fullName>
    </submittedName>
</protein>
<name>A0A563EPB4_9PSEU</name>
<evidence type="ECO:0000313" key="3">
    <source>
        <dbReference type="EMBL" id="TWP49150.1"/>
    </source>
</evidence>
<dbReference type="InterPro" id="IPR027417">
    <property type="entry name" value="P-loop_NTPase"/>
</dbReference>
<proteinExistence type="predicted"/>
<dbReference type="PANTHER" id="PTHR47545">
    <property type="entry name" value="MULTIFUNCTIONAL CCA PROTEIN"/>
    <property type="match status" value="1"/>
</dbReference>
<keyword evidence="1" id="KW-0547">Nucleotide-binding</keyword>
<dbReference type="Gene3D" id="1.10.3090.10">
    <property type="entry name" value="cca-adding enzyme, domain 2"/>
    <property type="match status" value="1"/>
</dbReference>
<sequence>MRVFDELCPKPPMWTVDWDAVHAEFPWVRAMDGVPQDAVHHAEGDVATHTRMACEALTRIPEWRARPSDERTLLFAAVLLHDSAKPFRTQIEDGRITAHGHSRAGDLLVRKVLWEMGAPAPWREHVAALVRHHQVPFWALERPDLERIAFRVSLLARNDDLVILATADILGRVCGDADEVLENIALYRDYCRELRCLDGPRVFPSDHARFQYFRTPGRDPGYAAYDDTRVEVTVLSGLPGVGKDHWIGTHRADWPVVSLDAVRARLGVGPGGDQRPVAAAAFEMAREHLRAKQRFVWNATNVSRQMRDRCIGLAADYHARITLIGLEAPPATLRARNSARPEPVPAAVIDRLAAKWEAPDPTEAHTVEWIDTR</sequence>
<dbReference type="GO" id="GO:0000166">
    <property type="term" value="F:nucleotide binding"/>
    <property type="evidence" value="ECO:0007669"/>
    <property type="project" value="UniProtKB-KW"/>
</dbReference>
<dbReference type="SUPFAM" id="SSF52540">
    <property type="entry name" value="P-loop containing nucleoside triphosphate hydrolases"/>
    <property type="match status" value="1"/>
</dbReference>
<dbReference type="Proteomes" id="UP000316639">
    <property type="component" value="Unassembled WGS sequence"/>
</dbReference>
<dbReference type="Pfam" id="PF13671">
    <property type="entry name" value="AAA_33"/>
    <property type="match status" value="1"/>
</dbReference>
<organism evidence="3 4">
    <name type="scientific">Lentzea tibetensis</name>
    <dbReference type="NCBI Taxonomy" id="2591470"/>
    <lineage>
        <taxon>Bacteria</taxon>
        <taxon>Bacillati</taxon>
        <taxon>Actinomycetota</taxon>
        <taxon>Actinomycetes</taxon>
        <taxon>Pseudonocardiales</taxon>
        <taxon>Pseudonocardiaceae</taxon>
        <taxon>Lentzea</taxon>
    </lineage>
</organism>
<dbReference type="Gene3D" id="3.40.50.300">
    <property type="entry name" value="P-loop containing nucleotide triphosphate hydrolases"/>
    <property type="match status" value="1"/>
</dbReference>
<comment type="caution">
    <text evidence="3">The sequence shown here is derived from an EMBL/GenBank/DDBJ whole genome shotgun (WGS) entry which is preliminary data.</text>
</comment>
<gene>
    <name evidence="3" type="ORF">FKR81_26155</name>
</gene>
<dbReference type="CDD" id="cd00077">
    <property type="entry name" value="HDc"/>
    <property type="match status" value="1"/>
</dbReference>
<evidence type="ECO:0000259" key="2">
    <source>
        <dbReference type="Pfam" id="PF01966"/>
    </source>
</evidence>
<dbReference type="InterPro" id="IPR003607">
    <property type="entry name" value="HD/PDEase_dom"/>
</dbReference>
<dbReference type="PANTHER" id="PTHR47545:SF1">
    <property type="entry name" value="MULTIFUNCTIONAL CCA PROTEIN"/>
    <property type="match status" value="1"/>
</dbReference>
<feature type="domain" description="HD" evidence="2">
    <location>
        <begin position="46"/>
        <end position="148"/>
    </location>
</feature>
<evidence type="ECO:0000256" key="1">
    <source>
        <dbReference type="ARBA" id="ARBA00022741"/>
    </source>
</evidence>
<accession>A0A563EPB4</accession>
<dbReference type="InterPro" id="IPR050124">
    <property type="entry name" value="tRNA_CCA-adding_enzyme"/>
</dbReference>
<evidence type="ECO:0000313" key="4">
    <source>
        <dbReference type="Proteomes" id="UP000316639"/>
    </source>
</evidence>
<reference evidence="3 4" key="1">
    <citation type="submission" date="2019-07" db="EMBL/GenBank/DDBJ databases">
        <title>Lentzea xizangensis sp. nov., isolated from Qinghai-Tibetan Plateau Soils.</title>
        <authorList>
            <person name="Huang J."/>
        </authorList>
    </citation>
    <scope>NUCLEOTIDE SEQUENCE [LARGE SCALE GENOMIC DNA]</scope>
    <source>
        <strain evidence="3 4">FXJ1.1311</strain>
    </source>
</reference>